<comment type="similarity">
    <text evidence="3">Belongs to the peptidase M16 family. PreP subfamily.</text>
</comment>
<evidence type="ECO:0000256" key="10">
    <source>
        <dbReference type="ARBA" id="ARBA00023049"/>
    </source>
</evidence>
<organism evidence="13 14">
    <name type="scientific">Megalurothrips usitatus</name>
    <name type="common">bean blossom thrips</name>
    <dbReference type="NCBI Taxonomy" id="439358"/>
    <lineage>
        <taxon>Eukaryota</taxon>
        <taxon>Metazoa</taxon>
        <taxon>Ecdysozoa</taxon>
        <taxon>Arthropoda</taxon>
        <taxon>Hexapoda</taxon>
        <taxon>Insecta</taxon>
        <taxon>Pterygota</taxon>
        <taxon>Neoptera</taxon>
        <taxon>Paraneoptera</taxon>
        <taxon>Thysanoptera</taxon>
        <taxon>Terebrantia</taxon>
        <taxon>Thripoidea</taxon>
        <taxon>Thripidae</taxon>
        <taxon>Megalurothrips</taxon>
    </lineage>
</organism>
<dbReference type="AlphaFoldDB" id="A0AAV7X0T0"/>
<dbReference type="Pfam" id="PF08367">
    <property type="entry name" value="M16C_assoc"/>
    <property type="match status" value="1"/>
</dbReference>
<dbReference type="GO" id="GO:0004222">
    <property type="term" value="F:metalloendopeptidase activity"/>
    <property type="evidence" value="ECO:0007669"/>
    <property type="project" value="TreeGrafter"/>
</dbReference>
<evidence type="ECO:0000256" key="5">
    <source>
        <dbReference type="ARBA" id="ARBA00022670"/>
    </source>
</evidence>
<accession>A0AAV7X0T0</accession>
<evidence type="ECO:0000313" key="13">
    <source>
        <dbReference type="EMBL" id="KAJ1519508.1"/>
    </source>
</evidence>
<keyword evidence="6" id="KW-0479">Metal-binding</keyword>
<dbReference type="InterPro" id="IPR011249">
    <property type="entry name" value="Metalloenz_LuxS/M16"/>
</dbReference>
<dbReference type="GO" id="GO:0016485">
    <property type="term" value="P:protein processing"/>
    <property type="evidence" value="ECO:0007669"/>
    <property type="project" value="TreeGrafter"/>
</dbReference>
<dbReference type="FunFam" id="3.30.830.10:FF:000009">
    <property type="entry name" value="Presequence protease, mitochondrial"/>
    <property type="match status" value="1"/>
</dbReference>
<dbReference type="InterPro" id="IPR007863">
    <property type="entry name" value="Peptidase_M16_C"/>
</dbReference>
<name>A0AAV7X0T0_9NEOP</name>
<dbReference type="Proteomes" id="UP001075354">
    <property type="component" value="Chromosome 16"/>
</dbReference>
<evidence type="ECO:0000256" key="11">
    <source>
        <dbReference type="ARBA" id="ARBA00023128"/>
    </source>
</evidence>
<feature type="domain" description="Peptidase M16C associated" evidence="12">
    <location>
        <begin position="545"/>
        <end position="792"/>
    </location>
</feature>
<gene>
    <name evidence="13" type="ORF">ONE63_004792</name>
</gene>
<protein>
    <recommendedName>
        <fullName evidence="4">Presequence protease, mitochondrial</fullName>
    </recommendedName>
</protein>
<proteinExistence type="inferred from homology"/>
<dbReference type="SUPFAM" id="SSF63411">
    <property type="entry name" value="LuxS/MPP-like metallohydrolase"/>
    <property type="match status" value="4"/>
</dbReference>
<dbReference type="Pfam" id="PF05193">
    <property type="entry name" value="Peptidase_M16_C"/>
    <property type="match status" value="1"/>
</dbReference>
<keyword evidence="10" id="KW-0482">Metalloprotease</keyword>
<keyword evidence="14" id="KW-1185">Reference proteome</keyword>
<dbReference type="Pfam" id="PF22516">
    <property type="entry name" value="PreP_C"/>
    <property type="match status" value="1"/>
</dbReference>
<evidence type="ECO:0000313" key="14">
    <source>
        <dbReference type="Proteomes" id="UP001075354"/>
    </source>
</evidence>
<dbReference type="FunFam" id="3.30.830.10:FF:000013">
    <property type="entry name" value="Mitochondrial presequence protease"/>
    <property type="match status" value="1"/>
</dbReference>
<evidence type="ECO:0000259" key="12">
    <source>
        <dbReference type="SMART" id="SM01264"/>
    </source>
</evidence>
<dbReference type="PANTHER" id="PTHR43016:SF13">
    <property type="entry name" value="PRESEQUENCE PROTEASE, MITOCHONDRIAL"/>
    <property type="match status" value="1"/>
</dbReference>
<evidence type="ECO:0000256" key="4">
    <source>
        <dbReference type="ARBA" id="ARBA00020167"/>
    </source>
</evidence>
<dbReference type="GO" id="GO:0046872">
    <property type="term" value="F:metal ion binding"/>
    <property type="evidence" value="ECO:0007669"/>
    <property type="project" value="UniProtKB-KW"/>
</dbReference>
<dbReference type="InterPro" id="IPR055130">
    <property type="entry name" value="PreP_C"/>
</dbReference>
<keyword evidence="11" id="KW-0496">Mitochondrion</keyword>
<evidence type="ECO:0000256" key="6">
    <source>
        <dbReference type="ARBA" id="ARBA00022723"/>
    </source>
</evidence>
<dbReference type="FunFam" id="3.30.830.10:FF:000011">
    <property type="entry name" value="Presequence protease, mitochondrial"/>
    <property type="match status" value="1"/>
</dbReference>
<comment type="subcellular location">
    <subcellularLocation>
        <location evidence="2">Mitochondrion</location>
    </subcellularLocation>
</comment>
<dbReference type="EMBL" id="JAPTSV010000016">
    <property type="protein sequence ID" value="KAJ1519508.1"/>
    <property type="molecule type" value="Genomic_DNA"/>
</dbReference>
<dbReference type="PANTHER" id="PTHR43016">
    <property type="entry name" value="PRESEQUENCE PROTEASE"/>
    <property type="match status" value="1"/>
</dbReference>
<keyword evidence="5" id="KW-0645">Protease</keyword>
<dbReference type="GO" id="GO:0005759">
    <property type="term" value="C:mitochondrial matrix"/>
    <property type="evidence" value="ECO:0007669"/>
    <property type="project" value="TreeGrafter"/>
</dbReference>
<dbReference type="InterPro" id="IPR013578">
    <property type="entry name" value="Peptidase_M16C_assoc"/>
</dbReference>
<comment type="caution">
    <text evidence="13">The sequence shown here is derived from an EMBL/GenBank/DDBJ whole genome shotgun (WGS) entry which is preliminary data.</text>
</comment>
<reference evidence="13" key="1">
    <citation type="submission" date="2022-12" db="EMBL/GenBank/DDBJ databases">
        <title>Chromosome-level genome assembly of the bean flower thrips Megalurothrips usitatus.</title>
        <authorList>
            <person name="Ma L."/>
            <person name="Liu Q."/>
            <person name="Li H."/>
            <person name="Cai W."/>
        </authorList>
    </citation>
    <scope>NUCLEOTIDE SEQUENCE</scope>
    <source>
        <strain evidence="13">Cailab_2022a</strain>
    </source>
</reference>
<evidence type="ECO:0000256" key="2">
    <source>
        <dbReference type="ARBA" id="ARBA00004173"/>
    </source>
</evidence>
<sequence length="1054" mass="117793">MAVVRADFGKSVNCALNDDNLNPARLRVSPALPSKCHPSPSPLLKSNCSSLSQRQLARALWNGAKHYQATSAAAKVKIDSVFREGQEIEGFTVKEIGHIPEYHLTAIELIHKETGAKYLHVDRNDSNNVFSINLRTTPMDSTGLPHILEHTTLCGSERFPVRDPFFKMLVRSLATFMNAMTGPDYTLYPFATQNKQDYFNLMSVYLDAVFRPKLSELDFKQEGWRLEHEDVSNKESPIIFKGVVFNEMKGVLSDNSNIFMERFMNSLLPSHTYAVNSGGDPLVIPKLTHGDLVTFHKNYYRPENARLYSYGTFPLQENLKYLSSYLKKSEGAVIDTSVPSEPRWKSERREHYSYRPDTLAADPKKQSSLAIGWLTSDITDVQGNFEMAIIAELLVKGPNSPFYHTLVEPNIGAGLHPITGFTSQTRDTLFAVGLQGMDSADFDKVIAIVDKTLADVVQNGFDKERVEEVLHSIELGMRHQSSTFGLSVLFGLTPLWNHDVNVFEALRQADQIANLRAKLSQSPSYLQDMVKQYLVGNSHRLVLSMSPDNDYVEKQSRAEAELLSSKLKTLTEEQKELVFEQGLKLKETQEKKDDLSILPTLHISDVKDNVERHPFRLVSCSNVPVQFAAQPTNGITYFRAVLNTSHLTKEEKDLFSVFCSVAGKMGTKHHDFHEFDHLVQMKTGGLGIGVQSVNHTSDIASYEEGVLLSSYCLERNFEAMLDLWKELLSSVTFENKGRLETLVNDMASDLVNGLISSGHRYAMLSAGSQISPLAQYQEISSGITHINIMKKLAGSDVEPLLSKMKEIARKAFVKDNLRVAVNCMPEILEETESKLSSFLDSIPGSSNSQPKIWTNSKLLDVTGQPGVHHVLPLDVNFAAKSVLAVPYSHPDHAVLQIMCKLLSSKYLHPNIREKGGAYGSGVGVNQSGLMNFFSYRDPNTTATFDIFENSYDWIKKAEFTDKEIDESKLGIFQSIDAPVAPGSRGNLNFVNHVSYDMLQDYRLRLKAVTRGSILEVASKYLNPDNKAVVARTLIGPENKDIASRSGESWKSISY</sequence>
<dbReference type="Gene3D" id="3.30.830.10">
    <property type="entry name" value="Metalloenzyme, LuxS/M16 peptidase-like"/>
    <property type="match status" value="4"/>
</dbReference>
<evidence type="ECO:0000256" key="1">
    <source>
        <dbReference type="ARBA" id="ARBA00001947"/>
    </source>
</evidence>
<keyword evidence="8" id="KW-0862">Zinc</keyword>
<keyword evidence="7" id="KW-0378">Hydrolase</keyword>
<keyword evidence="9" id="KW-0809">Transit peptide</keyword>
<evidence type="ECO:0000256" key="9">
    <source>
        <dbReference type="ARBA" id="ARBA00022946"/>
    </source>
</evidence>
<dbReference type="SMART" id="SM01264">
    <property type="entry name" value="M16C_associated"/>
    <property type="match status" value="1"/>
</dbReference>
<evidence type="ECO:0000256" key="7">
    <source>
        <dbReference type="ARBA" id="ARBA00022801"/>
    </source>
</evidence>
<evidence type="ECO:0000256" key="3">
    <source>
        <dbReference type="ARBA" id="ARBA00007575"/>
    </source>
</evidence>
<evidence type="ECO:0000256" key="8">
    <source>
        <dbReference type="ARBA" id="ARBA00022833"/>
    </source>
</evidence>
<comment type="cofactor">
    <cofactor evidence="1">
        <name>Zn(2+)</name>
        <dbReference type="ChEBI" id="CHEBI:29105"/>
    </cofactor>
</comment>